<proteinExistence type="predicted"/>
<dbReference type="GO" id="GO:0032259">
    <property type="term" value="P:methylation"/>
    <property type="evidence" value="ECO:0007669"/>
    <property type="project" value="UniProtKB-KW"/>
</dbReference>
<gene>
    <name evidence="5" type="ORF">AVDCRST_MAG89-4578</name>
</gene>
<sequence>MSAADFYDALAPAYHLNYVDWEASIARQAAALQAVLRDRGVAGGSTVLDAACGVGTQSLGLAALGYRVTGSDLSPGAVARARAEAEARGLAIAFGVADLRDLASVHAREFDVVIACDNSIPHLLSDAEIAAAFGQMWRCTRPGGTCLISVRDYDVIDRAGVQSRLPVVHSGSEVRRIVFQVWDFHGEHYDLSLYVVEDAPGGPPSVQVMRTRYYAVGIPTLMELMRRAGFEDVQRLDEPFYQPIVIGRRPG</sequence>
<evidence type="ECO:0000256" key="3">
    <source>
        <dbReference type="ARBA" id="ARBA00022691"/>
    </source>
</evidence>
<dbReference type="GO" id="GO:0008168">
    <property type="term" value="F:methyltransferase activity"/>
    <property type="evidence" value="ECO:0007669"/>
    <property type="project" value="UniProtKB-KW"/>
</dbReference>
<evidence type="ECO:0000256" key="2">
    <source>
        <dbReference type="ARBA" id="ARBA00022679"/>
    </source>
</evidence>
<accession>A0A6J4MZF8</accession>
<keyword evidence="1" id="KW-0489">Methyltransferase</keyword>
<dbReference type="EMBL" id="CADCTV010000959">
    <property type="protein sequence ID" value="CAA9370819.1"/>
    <property type="molecule type" value="Genomic_DNA"/>
</dbReference>
<dbReference type="SUPFAM" id="SSF53335">
    <property type="entry name" value="S-adenosyl-L-methionine-dependent methyltransferases"/>
    <property type="match status" value="1"/>
</dbReference>
<name>A0A6J4MZF8_9BACT</name>
<dbReference type="PANTHER" id="PTHR43464:SF19">
    <property type="entry name" value="UBIQUINONE BIOSYNTHESIS O-METHYLTRANSFERASE, MITOCHONDRIAL"/>
    <property type="match status" value="1"/>
</dbReference>
<evidence type="ECO:0000256" key="1">
    <source>
        <dbReference type="ARBA" id="ARBA00022603"/>
    </source>
</evidence>
<dbReference type="Pfam" id="PF13649">
    <property type="entry name" value="Methyltransf_25"/>
    <property type="match status" value="1"/>
</dbReference>
<dbReference type="AlphaFoldDB" id="A0A6J4MZF8"/>
<dbReference type="PANTHER" id="PTHR43464">
    <property type="entry name" value="METHYLTRANSFERASE"/>
    <property type="match status" value="1"/>
</dbReference>
<dbReference type="Gene3D" id="3.40.50.150">
    <property type="entry name" value="Vaccinia Virus protein VP39"/>
    <property type="match status" value="1"/>
</dbReference>
<keyword evidence="3" id="KW-0949">S-adenosyl-L-methionine</keyword>
<organism evidence="5">
    <name type="scientific">uncultured Gemmatimonadota bacterium</name>
    <dbReference type="NCBI Taxonomy" id="203437"/>
    <lineage>
        <taxon>Bacteria</taxon>
        <taxon>Pseudomonadati</taxon>
        <taxon>Gemmatimonadota</taxon>
        <taxon>environmental samples</taxon>
    </lineage>
</organism>
<feature type="domain" description="Methyltransferase" evidence="4">
    <location>
        <begin position="47"/>
        <end position="144"/>
    </location>
</feature>
<evidence type="ECO:0000313" key="5">
    <source>
        <dbReference type="EMBL" id="CAA9370819.1"/>
    </source>
</evidence>
<keyword evidence="2" id="KW-0808">Transferase</keyword>
<evidence type="ECO:0000259" key="4">
    <source>
        <dbReference type="Pfam" id="PF13649"/>
    </source>
</evidence>
<dbReference type="InterPro" id="IPR041698">
    <property type="entry name" value="Methyltransf_25"/>
</dbReference>
<protein>
    <recommendedName>
        <fullName evidence="4">Methyltransferase domain-containing protein</fullName>
    </recommendedName>
</protein>
<dbReference type="CDD" id="cd02440">
    <property type="entry name" value="AdoMet_MTases"/>
    <property type="match status" value="1"/>
</dbReference>
<reference evidence="5" key="1">
    <citation type="submission" date="2020-02" db="EMBL/GenBank/DDBJ databases">
        <authorList>
            <person name="Meier V. D."/>
        </authorList>
    </citation>
    <scope>NUCLEOTIDE SEQUENCE</scope>
    <source>
        <strain evidence="5">AVDCRST_MAG89</strain>
    </source>
</reference>
<dbReference type="InterPro" id="IPR029063">
    <property type="entry name" value="SAM-dependent_MTases_sf"/>
</dbReference>